<dbReference type="HOGENOM" id="CLU_2056142_0_0_2"/>
<dbReference type="KEGG" id="tsi:TSIB_1708"/>
<dbReference type="STRING" id="604354.TSIB_1708"/>
<dbReference type="EMBL" id="CP001463">
    <property type="protein sequence ID" value="ACS90759.1"/>
    <property type="molecule type" value="Genomic_DNA"/>
</dbReference>
<name>C6A564_THESM</name>
<evidence type="ECO:0000313" key="1">
    <source>
        <dbReference type="EMBL" id="ACS90759.1"/>
    </source>
</evidence>
<reference evidence="1 2" key="1">
    <citation type="journal article" date="2009" name="Appl. Environ. Microbiol.">
        <title>Metabolic versatility and indigenous origin of the archaeon Thermococcus sibiricus, isolated from a siberian oil reservoir, as revealed by genome analysis.</title>
        <authorList>
            <person name="Mardanov A.V."/>
            <person name="Ravin N.V."/>
            <person name="Svetlitchnyi V.A."/>
            <person name="Beletsky A.V."/>
            <person name="Miroshnichenko M.L."/>
            <person name="Bonch-Osmolovskaya E.A."/>
            <person name="Skryabin K.G."/>
        </authorList>
    </citation>
    <scope>NUCLEOTIDE SEQUENCE [LARGE SCALE GENOMIC DNA]</scope>
    <source>
        <strain evidence="2">DSM 12597 / MM 739</strain>
    </source>
</reference>
<accession>C6A564</accession>
<dbReference type="eggNOG" id="arCOG10112">
    <property type="taxonomic scope" value="Archaea"/>
</dbReference>
<dbReference type="Proteomes" id="UP000009079">
    <property type="component" value="Chromosome"/>
</dbReference>
<organism evidence="1 2">
    <name type="scientific">Thermococcus sibiricus (strain DSM 12597 / MM 739)</name>
    <dbReference type="NCBI Taxonomy" id="604354"/>
    <lineage>
        <taxon>Archaea</taxon>
        <taxon>Methanobacteriati</taxon>
        <taxon>Methanobacteriota</taxon>
        <taxon>Thermococci</taxon>
        <taxon>Thermococcales</taxon>
        <taxon>Thermococcaceae</taxon>
        <taxon>Thermococcus</taxon>
    </lineage>
</organism>
<sequence length="117" mass="13455">MEWKSLLIGFIIGVIIAIPYSLAHSGAPDQSERDSLWNGFGPMTGHIQGGMMVHGMMDDEMYQETEEHMASGDFAEMHEEMKKGMEPIMEKYMGEGWKEMHETCERYMGIEEEEENE</sequence>
<dbReference type="RefSeq" id="WP_015849975.1">
    <property type="nucleotide sequence ID" value="NC_012883.1"/>
</dbReference>
<evidence type="ECO:0000313" key="2">
    <source>
        <dbReference type="Proteomes" id="UP000009079"/>
    </source>
</evidence>
<keyword evidence="2" id="KW-1185">Reference proteome</keyword>
<protein>
    <submittedName>
        <fullName evidence="1">Uncharacterized protein</fullName>
    </submittedName>
</protein>
<proteinExistence type="predicted"/>
<gene>
    <name evidence="1" type="ordered locus">TSIB_1708</name>
</gene>
<dbReference type="OrthoDB" id="101001at2157"/>
<dbReference type="AlphaFoldDB" id="C6A564"/>
<dbReference type="GeneID" id="8096718"/>